<accession>A0ABS3CEP7</accession>
<dbReference type="RefSeq" id="WP_206586239.1">
    <property type="nucleotide sequence ID" value="NZ_JAFKCU010000002.1"/>
</dbReference>
<sequence length="274" mass="30973">MKSILVPFDFSPYAVAALKTAYKISQKSGAQILCVTIIPTELDWDFLSDQMKAKNAQIQQEYDEAVEFLPNYLANILPVKTSLKSIVKIGVPWELILKTAKEFNPDLIVIGAYGKGYEDGEFIGSNLQKVLRNAHCPILAVKDSLDGNHFRKLAFASNFSASASETFELLKPMVKLFRASVHLVFINTPSHFENSSEIHERMSQFVKGHEEITFHRHIYNHKETESGLIEFSEMHQIKWVALVSGHHEKNPSYQIGTTETLIFQSELGVLSLKM</sequence>
<comment type="similarity">
    <text evidence="1">Belongs to the universal stress protein A family.</text>
</comment>
<proteinExistence type="inferred from homology"/>
<dbReference type="Proteomes" id="UP000664480">
    <property type="component" value="Unassembled WGS sequence"/>
</dbReference>
<evidence type="ECO:0000259" key="2">
    <source>
        <dbReference type="Pfam" id="PF00582"/>
    </source>
</evidence>
<reference evidence="3 4" key="1">
    <citation type="submission" date="2021-03" db="EMBL/GenBank/DDBJ databases">
        <title>novel species isolated from a fishpond in China.</title>
        <authorList>
            <person name="Lu H."/>
            <person name="Cai Z."/>
        </authorList>
    </citation>
    <scope>NUCLEOTIDE SEQUENCE [LARGE SCALE GENOMIC DNA]</scope>
    <source>
        <strain evidence="3 4">YJ13C</strain>
    </source>
</reference>
<evidence type="ECO:0000313" key="3">
    <source>
        <dbReference type="EMBL" id="MBN7815578.1"/>
    </source>
</evidence>
<dbReference type="InterPro" id="IPR006015">
    <property type="entry name" value="Universal_stress_UspA"/>
</dbReference>
<dbReference type="CDD" id="cd00293">
    <property type="entry name" value="USP-like"/>
    <property type="match status" value="1"/>
</dbReference>
<evidence type="ECO:0000256" key="1">
    <source>
        <dbReference type="ARBA" id="ARBA00008791"/>
    </source>
</evidence>
<dbReference type="SUPFAM" id="SSF52402">
    <property type="entry name" value="Adenine nucleotide alpha hydrolases-like"/>
    <property type="match status" value="2"/>
</dbReference>
<gene>
    <name evidence="3" type="ORF">J0A69_09070</name>
</gene>
<feature type="domain" description="UspA" evidence="2">
    <location>
        <begin position="1"/>
        <end position="142"/>
    </location>
</feature>
<name>A0ABS3CEP7_9BACT</name>
<dbReference type="InterPro" id="IPR006016">
    <property type="entry name" value="UspA"/>
</dbReference>
<dbReference type="Gene3D" id="3.40.50.12370">
    <property type="match status" value="1"/>
</dbReference>
<comment type="caution">
    <text evidence="3">The sequence shown here is derived from an EMBL/GenBank/DDBJ whole genome shotgun (WGS) entry which is preliminary data.</text>
</comment>
<dbReference type="PRINTS" id="PR01438">
    <property type="entry name" value="UNVRSLSTRESS"/>
</dbReference>
<dbReference type="PANTHER" id="PTHR46268:SF6">
    <property type="entry name" value="UNIVERSAL STRESS PROTEIN UP12"/>
    <property type="match status" value="1"/>
</dbReference>
<dbReference type="Pfam" id="PF00582">
    <property type="entry name" value="Usp"/>
    <property type="match status" value="1"/>
</dbReference>
<dbReference type="EMBL" id="JAFKCU010000002">
    <property type="protein sequence ID" value="MBN7815578.1"/>
    <property type="molecule type" value="Genomic_DNA"/>
</dbReference>
<keyword evidence="4" id="KW-1185">Reference proteome</keyword>
<dbReference type="PANTHER" id="PTHR46268">
    <property type="entry name" value="STRESS RESPONSE PROTEIN NHAX"/>
    <property type="match status" value="1"/>
</dbReference>
<organism evidence="3 4">
    <name type="scientific">Algoriphagus pacificus</name>
    <dbReference type="NCBI Taxonomy" id="2811234"/>
    <lineage>
        <taxon>Bacteria</taxon>
        <taxon>Pseudomonadati</taxon>
        <taxon>Bacteroidota</taxon>
        <taxon>Cytophagia</taxon>
        <taxon>Cytophagales</taxon>
        <taxon>Cyclobacteriaceae</taxon>
        <taxon>Algoriphagus</taxon>
    </lineage>
</organism>
<evidence type="ECO:0000313" key="4">
    <source>
        <dbReference type="Proteomes" id="UP000664480"/>
    </source>
</evidence>
<protein>
    <submittedName>
        <fullName evidence="3">Universal stress protein</fullName>
    </submittedName>
</protein>